<keyword evidence="6" id="KW-0597">Phosphoprotein</keyword>
<dbReference type="InterPro" id="IPR001660">
    <property type="entry name" value="SAM"/>
</dbReference>
<protein>
    <recommendedName>
        <fullName evidence="4">phosphatidylinositol-3,4,5-trisphosphate 5-phosphatase</fullName>
        <ecNumber evidence="4">3.1.3.86</ecNumber>
    </recommendedName>
</protein>
<evidence type="ECO:0000256" key="13">
    <source>
        <dbReference type="SAM" id="MobiDB-lite"/>
    </source>
</evidence>
<dbReference type="InterPro" id="IPR000300">
    <property type="entry name" value="IPPc"/>
</dbReference>
<keyword evidence="8" id="KW-0391">Immunity</keyword>
<keyword evidence="11" id="KW-0472">Membrane</keyword>
<dbReference type="SMART" id="SM00454">
    <property type="entry name" value="SAM"/>
    <property type="match status" value="1"/>
</dbReference>
<dbReference type="PROSITE" id="PS50105">
    <property type="entry name" value="SAM_DOMAIN"/>
    <property type="match status" value="1"/>
</dbReference>
<feature type="compositionally biased region" description="Polar residues" evidence="13">
    <location>
        <begin position="1059"/>
        <end position="1071"/>
    </location>
</feature>
<dbReference type="GO" id="GO:0005856">
    <property type="term" value="C:cytoskeleton"/>
    <property type="evidence" value="ECO:0007669"/>
    <property type="project" value="UniProtKB-SubCell"/>
</dbReference>
<sequence>MWLSYRLRHCLRGGCLIQTVQHLSLFFLYLSPSRCCDGLCLLEQHTHLGAATCKQKLKQGLSTHGYYRKTGLELLSRSSLLLEWTNLTISRMMCDPEATNQDQEVVVGIYKVMACLLDTLTSKKRIMGKLFQRHVHTYRILPDADGLLAVQTTQGVQVNCFRTVEDLVLGYQHPHKGLVTPLLYAMMRSRLQFLALSTPHLPLDHQQNQPLIPCFWINCRSTAGEVIGLLNDYLFSELPLDIENVHKGATTLCHLKRTLGTACQGLNSEIDLTLSSLETLANVFDHPSCSLTNTKAQGQEMEIDSVLFKISALVSLLSSLEKKVLKALQDAVTNHNLAVQPSPPPPEPTPIIVTSVKNQARQLPVHSFQTVSVDVETGVLLFDRKAGSFGIERVSHDRSKKISSLAPIVKFQSSPAKVRMVVDSHHNTPREMTFESARKRDAFCQLLQLMKTRHSHLSEPDVISVFVGTWNMGGSPPPRSLQSWVTCCGLGHTPDASTALLPHDIYALGTQENPQGRENGLNIYTHIDYKQVAVQSLWNMRLAVFVKPEHESRISHVNTASVKTGLGNTLGNKGAVGVSFLFNGTSFGFVNCHLTSGSEKVLRRNQNFVDILRLLSLGDKQLGAFDLSLHFSHLFWCGDLNYRLDLDVQDILKHVSKREFEDLMCADQLTRERHKRKSFLNFKEEKIAFPPTYRYERGSRDCYLWQKYKTSGVRVNVPSWCDRILWKSYPETHIFCTAYGCTDDIFTSDHSPVFATFQVGVTSQFSPKTETKSGVERAWIELEGIEAIVKTASKAKFFIDFHSPCIEETRRSSENDSQSCDVPRFLKLGWSFKQLPKLFPIKSDMEYLQDQHLLLSVKSCDGFESYGECCVALRSLTGASEQFETFLSHRGEEMGSIRGRVRVHVPKERRGTREKTYEWFSFEKNDKGLARGHMSPASTHVPINRSLAVPPKLTASSYTNPAYFIFEGVSVTRRVEEALPQLRDPQVIWSGNEALQLPKISGRQGFDRRPCRRSDFTEIEIPAIPPQYTPTTDHHTPQTNSSYQLFPAKSPSPIPPPSGNTMSQYQEQTSQPRDKYQCKKNVQDSVLPDKNLRNLYMNQSAIIREKTRRDHHQLLPERTMDQQPPGPSGDNSLTALQMAKSLSEVDFFPPMQRGPSILNHRPNYRNGPSMHGDRGYSWEKEVSVLQCAPETVRELLSALGLQKYTLGLSLNGWDDLDYFSGITEEDLRAAGVTNPSHRRRILDNLPRNWN</sequence>
<dbReference type="PANTHER" id="PTHR46051">
    <property type="entry name" value="SH2 DOMAIN-CONTAINING PROTEIN"/>
    <property type="match status" value="1"/>
</dbReference>
<evidence type="ECO:0000256" key="7">
    <source>
        <dbReference type="ARBA" id="ARBA00022801"/>
    </source>
</evidence>
<name>A0A7J5XND5_DISMA</name>
<dbReference type="Gene3D" id="3.30.505.10">
    <property type="entry name" value="SH2 domain"/>
    <property type="match status" value="1"/>
</dbReference>
<feature type="region of interest" description="Disordered" evidence="13">
    <location>
        <begin position="1022"/>
        <end position="1078"/>
    </location>
</feature>
<dbReference type="FunFam" id="3.60.10.10:FF:000005">
    <property type="entry name" value="phosphatidylinositol 3,4,5-trisphosphate 5-phosphatase 1"/>
    <property type="match status" value="1"/>
</dbReference>
<keyword evidence="12" id="KW-0206">Cytoskeleton</keyword>
<dbReference type="GO" id="GO:0007155">
    <property type="term" value="P:cell adhesion"/>
    <property type="evidence" value="ECO:0007669"/>
    <property type="project" value="UniProtKB-KW"/>
</dbReference>
<dbReference type="InterPro" id="IPR036691">
    <property type="entry name" value="Endo/exonu/phosph_ase_sf"/>
</dbReference>
<dbReference type="SMART" id="SM00128">
    <property type="entry name" value="IPPc"/>
    <property type="match status" value="1"/>
</dbReference>
<evidence type="ECO:0000256" key="2">
    <source>
        <dbReference type="ARBA" id="ARBA00004245"/>
    </source>
</evidence>
<keyword evidence="7" id="KW-0378">Hydrolase</keyword>
<dbReference type="GO" id="GO:0002376">
    <property type="term" value="P:immune system process"/>
    <property type="evidence" value="ECO:0007669"/>
    <property type="project" value="UniProtKB-KW"/>
</dbReference>
<gene>
    <name evidence="15" type="ORF">F7725_010352</name>
</gene>
<evidence type="ECO:0000256" key="10">
    <source>
        <dbReference type="ARBA" id="ARBA00022999"/>
    </source>
</evidence>
<evidence type="ECO:0000313" key="16">
    <source>
        <dbReference type="Proteomes" id="UP000518266"/>
    </source>
</evidence>
<evidence type="ECO:0000256" key="5">
    <source>
        <dbReference type="ARBA" id="ARBA00022490"/>
    </source>
</evidence>
<dbReference type="Pfam" id="PF24147">
    <property type="entry name" value="C2_SHIP1-2_2nd"/>
    <property type="match status" value="1"/>
</dbReference>
<dbReference type="GO" id="GO:0034485">
    <property type="term" value="F:phosphatidylinositol-3,4,5-trisphosphate 5-phosphatase activity"/>
    <property type="evidence" value="ECO:0007669"/>
    <property type="project" value="UniProtKB-EC"/>
</dbReference>
<dbReference type="Gene3D" id="3.60.10.10">
    <property type="entry name" value="Endonuclease/exonuclease/phosphatase"/>
    <property type="match status" value="1"/>
</dbReference>
<dbReference type="AlphaFoldDB" id="A0A7J5XND5"/>
<dbReference type="OrthoDB" id="7862313at2759"/>
<evidence type="ECO:0000256" key="12">
    <source>
        <dbReference type="ARBA" id="ARBA00023212"/>
    </source>
</evidence>
<evidence type="ECO:0000256" key="9">
    <source>
        <dbReference type="ARBA" id="ARBA00022889"/>
    </source>
</evidence>
<organism evidence="15 16">
    <name type="scientific">Dissostichus mawsoni</name>
    <name type="common">Antarctic cod</name>
    <dbReference type="NCBI Taxonomy" id="36200"/>
    <lineage>
        <taxon>Eukaryota</taxon>
        <taxon>Metazoa</taxon>
        <taxon>Chordata</taxon>
        <taxon>Craniata</taxon>
        <taxon>Vertebrata</taxon>
        <taxon>Euteleostomi</taxon>
        <taxon>Actinopterygii</taxon>
        <taxon>Neopterygii</taxon>
        <taxon>Teleostei</taxon>
        <taxon>Neoteleostei</taxon>
        <taxon>Acanthomorphata</taxon>
        <taxon>Eupercaria</taxon>
        <taxon>Perciformes</taxon>
        <taxon>Notothenioidei</taxon>
        <taxon>Nototheniidae</taxon>
        <taxon>Dissostichus</taxon>
    </lineage>
</organism>
<evidence type="ECO:0000256" key="8">
    <source>
        <dbReference type="ARBA" id="ARBA00022859"/>
    </source>
</evidence>
<evidence type="ECO:0000256" key="1">
    <source>
        <dbReference type="ARBA" id="ARBA00004170"/>
    </source>
</evidence>
<dbReference type="PANTHER" id="PTHR46051:SF8">
    <property type="entry name" value="PHOSPHATIDYLINOSITOL 3,4,5-TRISPHOSPHATE 5-PHOSPHATASE 2B"/>
    <property type="match status" value="1"/>
</dbReference>
<evidence type="ECO:0000256" key="4">
    <source>
        <dbReference type="ARBA" id="ARBA00012981"/>
    </source>
</evidence>
<comment type="subcellular location">
    <subcellularLocation>
        <location evidence="2">Cytoplasm</location>
        <location evidence="2">Cytoskeleton</location>
    </subcellularLocation>
    <subcellularLocation>
        <location evidence="1">Membrane</location>
        <topology evidence="1">Peripheral membrane protein</topology>
    </subcellularLocation>
</comment>
<dbReference type="Pfam" id="PF22669">
    <property type="entry name" value="Exo_endo_phos2"/>
    <property type="match status" value="1"/>
</dbReference>
<evidence type="ECO:0000256" key="3">
    <source>
        <dbReference type="ARBA" id="ARBA00008734"/>
    </source>
</evidence>
<keyword evidence="5" id="KW-0963">Cytoplasm</keyword>
<accession>A0A7J5XND5</accession>
<reference evidence="15 16" key="1">
    <citation type="submission" date="2020-03" db="EMBL/GenBank/DDBJ databases">
        <title>Dissostichus mawsoni Genome sequencing and assembly.</title>
        <authorList>
            <person name="Park H."/>
        </authorList>
    </citation>
    <scope>NUCLEOTIDE SEQUENCE [LARGE SCALE GENOMIC DNA]</scope>
    <source>
        <strain evidence="15">DM0001</strain>
        <tissue evidence="15">Muscle</tissue>
    </source>
</reference>
<keyword evidence="16" id="KW-1185">Reference proteome</keyword>
<dbReference type="InterPro" id="IPR036860">
    <property type="entry name" value="SH2_dom_sf"/>
</dbReference>
<dbReference type="InterPro" id="IPR013761">
    <property type="entry name" value="SAM/pointed_sf"/>
</dbReference>
<dbReference type="GO" id="GO:0046856">
    <property type="term" value="P:phosphatidylinositol dephosphorylation"/>
    <property type="evidence" value="ECO:0007669"/>
    <property type="project" value="InterPro"/>
</dbReference>
<dbReference type="GO" id="GO:0005829">
    <property type="term" value="C:cytosol"/>
    <property type="evidence" value="ECO:0007669"/>
    <property type="project" value="TreeGrafter"/>
</dbReference>
<dbReference type="Pfam" id="PF00536">
    <property type="entry name" value="SAM_1"/>
    <property type="match status" value="1"/>
</dbReference>
<dbReference type="SUPFAM" id="SSF56219">
    <property type="entry name" value="DNase I-like"/>
    <property type="match status" value="1"/>
</dbReference>
<keyword evidence="9" id="KW-0130">Cell adhesion</keyword>
<keyword evidence="10" id="KW-0727">SH2 domain</keyword>
<dbReference type="SUPFAM" id="SSF47769">
    <property type="entry name" value="SAM/Pointed domain"/>
    <property type="match status" value="1"/>
</dbReference>
<dbReference type="Gene3D" id="1.10.150.50">
    <property type="entry name" value="Transcription Factor, Ets-1"/>
    <property type="match status" value="1"/>
</dbReference>
<feature type="domain" description="SAM" evidence="14">
    <location>
        <begin position="1187"/>
        <end position="1245"/>
    </location>
</feature>
<dbReference type="SUPFAM" id="SSF55550">
    <property type="entry name" value="SH2 domain"/>
    <property type="match status" value="1"/>
</dbReference>
<dbReference type="GO" id="GO:0043569">
    <property type="term" value="P:negative regulation of insulin-like growth factor receptor signaling pathway"/>
    <property type="evidence" value="ECO:0007669"/>
    <property type="project" value="TreeGrafter"/>
</dbReference>
<dbReference type="GO" id="GO:0016020">
    <property type="term" value="C:membrane"/>
    <property type="evidence" value="ECO:0007669"/>
    <property type="project" value="UniProtKB-SubCell"/>
</dbReference>
<evidence type="ECO:0000256" key="6">
    <source>
        <dbReference type="ARBA" id="ARBA00022553"/>
    </source>
</evidence>
<dbReference type="Proteomes" id="UP000518266">
    <property type="component" value="Unassembled WGS sequence"/>
</dbReference>
<comment type="similarity">
    <text evidence="3">Belongs to the inositol 1,4,5-trisphosphate 5-phosphatase family.</text>
</comment>
<evidence type="ECO:0000259" key="14">
    <source>
        <dbReference type="PROSITE" id="PS50105"/>
    </source>
</evidence>
<comment type="caution">
    <text evidence="15">The sequence shown here is derived from an EMBL/GenBank/DDBJ whole genome shotgun (WGS) entry which is preliminary data.</text>
</comment>
<dbReference type="GO" id="GO:0050776">
    <property type="term" value="P:regulation of immune response"/>
    <property type="evidence" value="ECO:0007669"/>
    <property type="project" value="TreeGrafter"/>
</dbReference>
<evidence type="ECO:0000313" key="15">
    <source>
        <dbReference type="EMBL" id="KAF3838584.1"/>
    </source>
</evidence>
<evidence type="ECO:0000256" key="11">
    <source>
        <dbReference type="ARBA" id="ARBA00023136"/>
    </source>
</evidence>
<dbReference type="GO" id="GO:0004445">
    <property type="term" value="F:inositol-polyphosphate 5-phosphatase activity"/>
    <property type="evidence" value="ECO:0007669"/>
    <property type="project" value="TreeGrafter"/>
</dbReference>
<dbReference type="EMBL" id="JAAKFY010000022">
    <property type="protein sequence ID" value="KAF3838584.1"/>
    <property type="molecule type" value="Genomic_DNA"/>
</dbReference>
<dbReference type="InterPro" id="IPR057509">
    <property type="entry name" value="C2_SHIP1-2_2nd"/>
</dbReference>
<dbReference type="EC" id="3.1.3.86" evidence="4"/>
<proteinExistence type="inferred from homology"/>